<comment type="caution">
    <text evidence="2">The sequence shown here is derived from an EMBL/GenBank/DDBJ whole genome shotgun (WGS) entry which is preliminary data.</text>
</comment>
<dbReference type="PANTHER" id="PTHR30383">
    <property type="entry name" value="THIOESTERASE 1/PROTEASE 1/LYSOPHOSPHOLIPASE L1"/>
    <property type="match status" value="1"/>
</dbReference>
<dbReference type="InterPro" id="IPR006311">
    <property type="entry name" value="TAT_signal"/>
</dbReference>
<accession>A0ABP5TBB4</accession>
<evidence type="ECO:0000313" key="3">
    <source>
        <dbReference type="Proteomes" id="UP001501444"/>
    </source>
</evidence>
<sequence>MSARRALLAAAVGLLAAVPAVPGTAAAATSVKIMPLGASITWGTASSTGNGYREELRRHLVDDAGVAVDFVGSQRSGTMADPDNEGHPGYRIDQVAAGADQWLAAARPDVVLRQRHRGERVVLAAPGQRVW</sequence>
<dbReference type="RefSeq" id="WP_344613743.1">
    <property type="nucleotide sequence ID" value="NZ_BAAARV010000027.1"/>
</dbReference>
<proteinExistence type="predicted"/>
<evidence type="ECO:0000313" key="2">
    <source>
        <dbReference type="EMBL" id="GAA2348979.1"/>
    </source>
</evidence>
<feature type="chain" id="PRO_5047279272" evidence="1">
    <location>
        <begin position="28"/>
        <end position="131"/>
    </location>
</feature>
<feature type="signal peptide" evidence="1">
    <location>
        <begin position="1"/>
        <end position="27"/>
    </location>
</feature>
<dbReference type="Proteomes" id="UP001501444">
    <property type="component" value="Unassembled WGS sequence"/>
</dbReference>
<name>A0ABP5TBB4_9ACTN</name>
<gene>
    <name evidence="2" type="ORF">GCM10010170_037930</name>
</gene>
<keyword evidence="1" id="KW-0732">Signal</keyword>
<dbReference type="PANTHER" id="PTHR30383:SF5">
    <property type="entry name" value="SGNH HYDROLASE-TYPE ESTERASE DOMAIN-CONTAINING PROTEIN"/>
    <property type="match status" value="1"/>
</dbReference>
<dbReference type="InterPro" id="IPR036514">
    <property type="entry name" value="SGNH_hydro_sf"/>
</dbReference>
<reference evidence="3" key="1">
    <citation type="journal article" date="2019" name="Int. J. Syst. Evol. Microbiol.">
        <title>The Global Catalogue of Microorganisms (GCM) 10K type strain sequencing project: providing services to taxonomists for standard genome sequencing and annotation.</title>
        <authorList>
            <consortium name="The Broad Institute Genomics Platform"/>
            <consortium name="The Broad Institute Genome Sequencing Center for Infectious Disease"/>
            <person name="Wu L."/>
            <person name="Ma J."/>
        </authorList>
    </citation>
    <scope>NUCLEOTIDE SEQUENCE [LARGE SCALE GENOMIC DNA]</scope>
    <source>
        <strain evidence="3">JCM 3272</strain>
    </source>
</reference>
<dbReference type="PROSITE" id="PS51318">
    <property type="entry name" value="TAT"/>
    <property type="match status" value="1"/>
</dbReference>
<evidence type="ECO:0000256" key="1">
    <source>
        <dbReference type="SAM" id="SignalP"/>
    </source>
</evidence>
<organism evidence="2 3">
    <name type="scientific">Dactylosporangium salmoneum</name>
    <dbReference type="NCBI Taxonomy" id="53361"/>
    <lineage>
        <taxon>Bacteria</taxon>
        <taxon>Bacillati</taxon>
        <taxon>Actinomycetota</taxon>
        <taxon>Actinomycetes</taxon>
        <taxon>Micromonosporales</taxon>
        <taxon>Micromonosporaceae</taxon>
        <taxon>Dactylosporangium</taxon>
    </lineage>
</organism>
<dbReference type="EMBL" id="BAAARV010000027">
    <property type="protein sequence ID" value="GAA2348979.1"/>
    <property type="molecule type" value="Genomic_DNA"/>
</dbReference>
<dbReference type="InterPro" id="IPR051532">
    <property type="entry name" value="Ester_Hydrolysis_Enzymes"/>
</dbReference>
<dbReference type="SUPFAM" id="SSF52266">
    <property type="entry name" value="SGNH hydrolase"/>
    <property type="match status" value="1"/>
</dbReference>
<protein>
    <submittedName>
        <fullName evidence="2">Uncharacterized protein</fullName>
    </submittedName>
</protein>
<keyword evidence="3" id="KW-1185">Reference proteome</keyword>
<dbReference type="Gene3D" id="3.40.50.1110">
    <property type="entry name" value="SGNH hydrolase"/>
    <property type="match status" value="1"/>
</dbReference>